<dbReference type="InterPro" id="IPR000835">
    <property type="entry name" value="HTH_MarR-typ"/>
</dbReference>
<dbReference type="InterPro" id="IPR036390">
    <property type="entry name" value="WH_DNA-bd_sf"/>
</dbReference>
<comment type="caution">
    <text evidence="5">The sequence shown here is derived from an EMBL/GenBank/DDBJ whole genome shotgun (WGS) entry which is preliminary data.</text>
</comment>
<dbReference type="SMART" id="SM00347">
    <property type="entry name" value="HTH_MARR"/>
    <property type="match status" value="1"/>
</dbReference>
<dbReference type="InterPro" id="IPR023187">
    <property type="entry name" value="Tscrpt_reg_MarR-type_CS"/>
</dbReference>
<gene>
    <name evidence="5" type="ORF">FHX46_002262</name>
</gene>
<dbReference type="EMBL" id="JAANOU010000001">
    <property type="protein sequence ID" value="NIH79732.1"/>
    <property type="molecule type" value="Genomic_DNA"/>
</dbReference>
<organism evidence="5 6">
    <name type="scientific">Amycolatopsis viridis</name>
    <dbReference type="NCBI Taxonomy" id="185678"/>
    <lineage>
        <taxon>Bacteria</taxon>
        <taxon>Bacillati</taxon>
        <taxon>Actinomycetota</taxon>
        <taxon>Actinomycetes</taxon>
        <taxon>Pseudonocardiales</taxon>
        <taxon>Pseudonocardiaceae</taxon>
        <taxon>Amycolatopsis</taxon>
    </lineage>
</organism>
<protein>
    <submittedName>
        <fullName evidence="5">DNA-binding MarR family transcriptional regulator</fullName>
    </submittedName>
</protein>
<dbReference type="PROSITE" id="PS50995">
    <property type="entry name" value="HTH_MARR_2"/>
    <property type="match status" value="1"/>
</dbReference>
<keyword evidence="2 5" id="KW-0238">DNA-binding</keyword>
<keyword evidence="3" id="KW-0804">Transcription</keyword>
<evidence type="ECO:0000259" key="4">
    <source>
        <dbReference type="PROSITE" id="PS50995"/>
    </source>
</evidence>
<evidence type="ECO:0000256" key="3">
    <source>
        <dbReference type="ARBA" id="ARBA00023163"/>
    </source>
</evidence>
<name>A0ABX0SUX2_9PSEU</name>
<evidence type="ECO:0000256" key="2">
    <source>
        <dbReference type="ARBA" id="ARBA00023125"/>
    </source>
</evidence>
<dbReference type="PANTHER" id="PTHR33164:SF94">
    <property type="entry name" value="TRANSCRIPTIONAL REGULATORY PROTEIN-RELATED"/>
    <property type="match status" value="1"/>
</dbReference>
<evidence type="ECO:0000313" key="5">
    <source>
        <dbReference type="EMBL" id="NIH79732.1"/>
    </source>
</evidence>
<dbReference type="Gene3D" id="1.10.10.10">
    <property type="entry name" value="Winged helix-like DNA-binding domain superfamily/Winged helix DNA-binding domain"/>
    <property type="match status" value="1"/>
</dbReference>
<proteinExistence type="predicted"/>
<dbReference type="Pfam" id="PF01047">
    <property type="entry name" value="MarR"/>
    <property type="match status" value="1"/>
</dbReference>
<dbReference type="InterPro" id="IPR036388">
    <property type="entry name" value="WH-like_DNA-bd_sf"/>
</dbReference>
<evidence type="ECO:0000256" key="1">
    <source>
        <dbReference type="ARBA" id="ARBA00023015"/>
    </source>
</evidence>
<dbReference type="InterPro" id="IPR039422">
    <property type="entry name" value="MarR/SlyA-like"/>
</dbReference>
<keyword evidence="1" id="KW-0805">Transcription regulation</keyword>
<dbReference type="SUPFAM" id="SSF46785">
    <property type="entry name" value="Winged helix' DNA-binding domain"/>
    <property type="match status" value="1"/>
</dbReference>
<sequence>MTQTCSVGDEAETVLGALQVMVGIADASVERVIGELTLTQFRALRIVVEQTPITLSRVAEQLGVNPSSMTRACDRLVAEDLLRKAPNPLNKREVLLAPTVHGRQIVQRVHTDRLGALTAVLDRLDPAERAGVVRAMERFATAAEFLRDANNIPESGWGGPPPS</sequence>
<reference evidence="5 6" key="1">
    <citation type="submission" date="2020-03" db="EMBL/GenBank/DDBJ databases">
        <title>Sequencing the genomes of 1000 actinobacteria strains.</title>
        <authorList>
            <person name="Klenk H.-P."/>
        </authorList>
    </citation>
    <scope>NUCLEOTIDE SEQUENCE [LARGE SCALE GENOMIC DNA]</scope>
    <source>
        <strain evidence="5 6">DSM 45668</strain>
    </source>
</reference>
<dbReference type="GO" id="GO:0003677">
    <property type="term" value="F:DNA binding"/>
    <property type="evidence" value="ECO:0007669"/>
    <property type="project" value="UniProtKB-KW"/>
</dbReference>
<dbReference type="Proteomes" id="UP000754495">
    <property type="component" value="Unassembled WGS sequence"/>
</dbReference>
<feature type="domain" description="HTH marR-type" evidence="4">
    <location>
        <begin position="11"/>
        <end position="141"/>
    </location>
</feature>
<dbReference type="PROSITE" id="PS01117">
    <property type="entry name" value="HTH_MARR_1"/>
    <property type="match status" value="1"/>
</dbReference>
<evidence type="ECO:0000313" key="6">
    <source>
        <dbReference type="Proteomes" id="UP000754495"/>
    </source>
</evidence>
<dbReference type="RefSeq" id="WP_167113117.1">
    <property type="nucleotide sequence ID" value="NZ_JAANOU010000001.1"/>
</dbReference>
<accession>A0ABX0SUX2</accession>
<keyword evidence="6" id="KW-1185">Reference proteome</keyword>
<dbReference type="PANTHER" id="PTHR33164">
    <property type="entry name" value="TRANSCRIPTIONAL REGULATOR, MARR FAMILY"/>
    <property type="match status" value="1"/>
</dbReference>